<dbReference type="Gene3D" id="1.10.1740.10">
    <property type="match status" value="1"/>
</dbReference>
<dbReference type="InterPro" id="IPR013325">
    <property type="entry name" value="RNA_pol_sigma_r2"/>
</dbReference>
<dbReference type="RefSeq" id="WP_406786416.1">
    <property type="nucleotide sequence ID" value="NZ_JBJIAA010000003.1"/>
</dbReference>
<dbReference type="InterPro" id="IPR039425">
    <property type="entry name" value="RNA_pol_sigma-70-like"/>
</dbReference>
<evidence type="ECO:0000259" key="5">
    <source>
        <dbReference type="Pfam" id="PF04542"/>
    </source>
</evidence>
<evidence type="ECO:0000256" key="3">
    <source>
        <dbReference type="ARBA" id="ARBA00023082"/>
    </source>
</evidence>
<dbReference type="EMBL" id="JBJIAA010000003">
    <property type="protein sequence ID" value="MFL0249753.1"/>
    <property type="molecule type" value="Genomic_DNA"/>
</dbReference>
<keyword evidence="8" id="KW-1185">Reference proteome</keyword>
<proteinExistence type="inferred from homology"/>
<comment type="caution">
    <text evidence="7">The sequence shown here is derived from an EMBL/GenBank/DDBJ whole genome shotgun (WGS) entry which is preliminary data.</text>
</comment>
<dbReference type="InterPro" id="IPR036388">
    <property type="entry name" value="WH-like_DNA-bd_sf"/>
</dbReference>
<keyword evidence="4" id="KW-0804">Transcription</keyword>
<dbReference type="PANTHER" id="PTHR43133:SF51">
    <property type="entry name" value="RNA POLYMERASE SIGMA FACTOR"/>
    <property type="match status" value="1"/>
</dbReference>
<gene>
    <name evidence="7" type="ORF">ACJDT4_04910</name>
</gene>
<evidence type="ECO:0000256" key="4">
    <source>
        <dbReference type="ARBA" id="ARBA00023163"/>
    </source>
</evidence>
<evidence type="ECO:0000313" key="7">
    <source>
        <dbReference type="EMBL" id="MFL0249753.1"/>
    </source>
</evidence>
<comment type="similarity">
    <text evidence="1">Belongs to the sigma-70 factor family. ECF subfamily.</text>
</comment>
<dbReference type="Pfam" id="PF04542">
    <property type="entry name" value="Sigma70_r2"/>
    <property type="match status" value="1"/>
</dbReference>
<dbReference type="Proteomes" id="UP001623592">
    <property type="component" value="Unassembled WGS sequence"/>
</dbReference>
<dbReference type="Gene3D" id="1.10.10.10">
    <property type="entry name" value="Winged helix-like DNA-binding domain superfamily/Winged helix DNA-binding domain"/>
    <property type="match status" value="1"/>
</dbReference>
<dbReference type="NCBIfam" id="TIGR02937">
    <property type="entry name" value="sigma70-ECF"/>
    <property type="match status" value="1"/>
</dbReference>
<dbReference type="InterPro" id="IPR007627">
    <property type="entry name" value="RNA_pol_sigma70_r2"/>
</dbReference>
<evidence type="ECO:0000259" key="6">
    <source>
        <dbReference type="Pfam" id="PF08281"/>
    </source>
</evidence>
<reference evidence="7 8" key="1">
    <citation type="submission" date="2024-11" db="EMBL/GenBank/DDBJ databases">
        <authorList>
            <person name="Heng Y.C."/>
            <person name="Lim A.C.H."/>
            <person name="Lee J.K.Y."/>
            <person name="Kittelmann S."/>
        </authorList>
    </citation>
    <scope>NUCLEOTIDE SEQUENCE [LARGE SCALE GENOMIC DNA]</scope>
    <source>
        <strain evidence="7 8">WILCCON 0114</strain>
    </source>
</reference>
<protein>
    <submittedName>
        <fullName evidence="7">Sigma-70 family RNA polymerase sigma factor</fullName>
    </submittedName>
</protein>
<dbReference type="CDD" id="cd06171">
    <property type="entry name" value="Sigma70_r4"/>
    <property type="match status" value="1"/>
</dbReference>
<evidence type="ECO:0000256" key="2">
    <source>
        <dbReference type="ARBA" id="ARBA00023015"/>
    </source>
</evidence>
<evidence type="ECO:0000256" key="1">
    <source>
        <dbReference type="ARBA" id="ARBA00010641"/>
    </source>
</evidence>
<dbReference type="SUPFAM" id="SSF88659">
    <property type="entry name" value="Sigma3 and sigma4 domains of RNA polymerase sigma factors"/>
    <property type="match status" value="1"/>
</dbReference>
<dbReference type="SUPFAM" id="SSF88946">
    <property type="entry name" value="Sigma2 domain of RNA polymerase sigma factors"/>
    <property type="match status" value="1"/>
</dbReference>
<keyword evidence="3" id="KW-0731">Sigma factor</keyword>
<feature type="domain" description="RNA polymerase sigma-70 region 2" evidence="5">
    <location>
        <begin position="24"/>
        <end position="90"/>
    </location>
</feature>
<keyword evidence="2" id="KW-0805">Transcription regulation</keyword>
<dbReference type="PANTHER" id="PTHR43133">
    <property type="entry name" value="RNA POLYMERASE ECF-TYPE SIGMA FACTO"/>
    <property type="match status" value="1"/>
</dbReference>
<feature type="domain" description="RNA polymerase sigma factor 70 region 4 type 2" evidence="6">
    <location>
        <begin position="113"/>
        <end position="162"/>
    </location>
</feature>
<evidence type="ECO:0000313" key="8">
    <source>
        <dbReference type="Proteomes" id="UP001623592"/>
    </source>
</evidence>
<dbReference type="InterPro" id="IPR014284">
    <property type="entry name" value="RNA_pol_sigma-70_dom"/>
</dbReference>
<dbReference type="InterPro" id="IPR013249">
    <property type="entry name" value="RNA_pol_sigma70_r4_t2"/>
</dbReference>
<accession>A0ABW8TB31</accession>
<dbReference type="InterPro" id="IPR013324">
    <property type="entry name" value="RNA_pol_sigma_r3/r4-like"/>
</dbReference>
<name>A0ABW8TB31_9CLOT</name>
<organism evidence="7 8">
    <name type="scientific">Clostridium neuense</name>
    <dbReference type="NCBI Taxonomy" id="1728934"/>
    <lineage>
        <taxon>Bacteria</taxon>
        <taxon>Bacillati</taxon>
        <taxon>Bacillota</taxon>
        <taxon>Clostridia</taxon>
        <taxon>Eubacteriales</taxon>
        <taxon>Clostridiaceae</taxon>
        <taxon>Clostridium</taxon>
    </lineage>
</organism>
<sequence length="175" mass="20329">MENVDLIKLAKLSKRGNKEAFSKLIKIYEKDLYRVAIAILKNDNDALDGIQDAILKAFQSIEKLKKPQYFKTWLIKILINSCNAIISRKRKIVSYEDYVGRTCEEEGFRKVDIKTVVDKLDYELRILIVLYYYEDMPLKNISEVLNIPEGTVKSRLSKARGCLKEYLSDNVRSVL</sequence>
<dbReference type="Pfam" id="PF08281">
    <property type="entry name" value="Sigma70_r4_2"/>
    <property type="match status" value="1"/>
</dbReference>